<proteinExistence type="predicted"/>
<feature type="domain" description="Ubiquitin-like" evidence="1">
    <location>
        <begin position="80"/>
        <end position="141"/>
    </location>
</feature>
<reference evidence="2 3" key="1">
    <citation type="submission" date="2020-10" db="EMBL/GenBank/DDBJ databases">
        <title>The Coptis chinensis genome and diversification of protoberbering-type alkaloids.</title>
        <authorList>
            <person name="Wang B."/>
            <person name="Shu S."/>
            <person name="Song C."/>
            <person name="Liu Y."/>
        </authorList>
    </citation>
    <scope>NUCLEOTIDE SEQUENCE [LARGE SCALE GENOMIC DNA]</scope>
    <source>
        <strain evidence="2">HL-2020</strain>
        <tissue evidence="2">Leaf</tissue>
    </source>
</reference>
<name>A0A835HHE0_9MAGN</name>
<evidence type="ECO:0000313" key="3">
    <source>
        <dbReference type="Proteomes" id="UP000631114"/>
    </source>
</evidence>
<dbReference type="PROSITE" id="PS50053">
    <property type="entry name" value="UBIQUITIN_2"/>
    <property type="match status" value="1"/>
</dbReference>
<protein>
    <recommendedName>
        <fullName evidence="1">Ubiquitin-like domain-containing protein</fullName>
    </recommendedName>
</protein>
<accession>A0A835HHE0</accession>
<keyword evidence="3" id="KW-1185">Reference proteome</keyword>
<gene>
    <name evidence="2" type="ORF">IFM89_025805</name>
</gene>
<evidence type="ECO:0000259" key="1">
    <source>
        <dbReference type="PROSITE" id="PS50053"/>
    </source>
</evidence>
<dbReference type="AlphaFoldDB" id="A0A835HHE0"/>
<evidence type="ECO:0000313" key="2">
    <source>
        <dbReference type="EMBL" id="KAF9598188.1"/>
    </source>
</evidence>
<dbReference type="SUPFAM" id="SSF54236">
    <property type="entry name" value="Ubiquitin-like"/>
    <property type="match status" value="1"/>
</dbReference>
<dbReference type="OrthoDB" id="1894077at2759"/>
<sequence>MEKKRGAKESSNDRGTKRKLLLEHSEGHVFEYSVDEGKFQMELVNVHVDVKETATVEPAENKALLFGGTLLFELIFRNIMKINMRVMKTVLLEVMESDTIRKLKAYFSETEGVSMMNLKKLFFGANSLDSDKKLVDYDLKKVLLNLFLHSGAKILVDEVVVTV</sequence>
<dbReference type="EMBL" id="JADFTS010000007">
    <property type="protein sequence ID" value="KAF9598188.1"/>
    <property type="molecule type" value="Genomic_DNA"/>
</dbReference>
<dbReference type="InterPro" id="IPR000626">
    <property type="entry name" value="Ubiquitin-like_dom"/>
</dbReference>
<dbReference type="Gene3D" id="3.10.20.90">
    <property type="entry name" value="Phosphatidylinositol 3-kinase Catalytic Subunit, Chain A, domain 1"/>
    <property type="match status" value="1"/>
</dbReference>
<organism evidence="2 3">
    <name type="scientific">Coptis chinensis</name>
    <dbReference type="NCBI Taxonomy" id="261450"/>
    <lineage>
        <taxon>Eukaryota</taxon>
        <taxon>Viridiplantae</taxon>
        <taxon>Streptophyta</taxon>
        <taxon>Embryophyta</taxon>
        <taxon>Tracheophyta</taxon>
        <taxon>Spermatophyta</taxon>
        <taxon>Magnoliopsida</taxon>
        <taxon>Ranunculales</taxon>
        <taxon>Ranunculaceae</taxon>
        <taxon>Coptidoideae</taxon>
        <taxon>Coptis</taxon>
    </lineage>
</organism>
<comment type="caution">
    <text evidence="2">The sequence shown here is derived from an EMBL/GenBank/DDBJ whole genome shotgun (WGS) entry which is preliminary data.</text>
</comment>
<dbReference type="Proteomes" id="UP000631114">
    <property type="component" value="Unassembled WGS sequence"/>
</dbReference>
<dbReference type="InterPro" id="IPR029071">
    <property type="entry name" value="Ubiquitin-like_domsf"/>
</dbReference>
<dbReference type="Pfam" id="PF00240">
    <property type="entry name" value="ubiquitin"/>
    <property type="match status" value="1"/>
</dbReference>